<dbReference type="CDD" id="cd06661">
    <property type="entry name" value="GGCT_like"/>
    <property type="match status" value="1"/>
</dbReference>
<dbReference type="Gene3D" id="3.10.490.10">
    <property type="entry name" value="Gamma-glutamyl cyclotransferase-like"/>
    <property type="match status" value="1"/>
</dbReference>
<dbReference type="InterPro" id="IPR036568">
    <property type="entry name" value="GGCT-like_sf"/>
</dbReference>
<evidence type="ECO:0000259" key="4">
    <source>
        <dbReference type="Pfam" id="PF06094"/>
    </source>
</evidence>
<dbReference type="PANTHER" id="PTHR12935">
    <property type="entry name" value="GAMMA-GLUTAMYLCYCLOTRANSFERASE"/>
    <property type="match status" value="1"/>
</dbReference>
<dbReference type="Pfam" id="PF06094">
    <property type="entry name" value="GGACT"/>
    <property type="match status" value="1"/>
</dbReference>
<dbReference type="InterPro" id="IPR009288">
    <property type="entry name" value="AIG2-like_dom"/>
</dbReference>
<dbReference type="GO" id="GO:0003839">
    <property type="term" value="F:gamma-glutamylcyclotransferase activity"/>
    <property type="evidence" value="ECO:0007669"/>
    <property type="project" value="InterPro"/>
</dbReference>
<name>A0A4R3K4H3_9FIRM</name>
<accession>A0A4R3K4H3</accession>
<feature type="domain" description="Gamma-glutamylcyclotransferase AIG2-like" evidence="4">
    <location>
        <begin position="7"/>
        <end position="118"/>
    </location>
</feature>
<evidence type="ECO:0000313" key="5">
    <source>
        <dbReference type="EMBL" id="TCS77633.1"/>
    </source>
</evidence>
<feature type="active site" description="Proton acceptor" evidence="2">
    <location>
        <position position="78"/>
    </location>
</feature>
<evidence type="ECO:0000256" key="3">
    <source>
        <dbReference type="PIRSR" id="PIRSR617939-2"/>
    </source>
</evidence>
<evidence type="ECO:0000256" key="2">
    <source>
        <dbReference type="PIRSR" id="PIRSR617939-1"/>
    </source>
</evidence>
<reference evidence="5 6" key="1">
    <citation type="submission" date="2019-03" db="EMBL/GenBank/DDBJ databases">
        <title>Genomic Encyclopedia of Type Strains, Phase IV (KMG-IV): sequencing the most valuable type-strain genomes for metagenomic binning, comparative biology and taxonomic classification.</title>
        <authorList>
            <person name="Goeker M."/>
        </authorList>
    </citation>
    <scope>NUCLEOTIDE SEQUENCE [LARGE SCALE GENOMIC DNA]</scope>
    <source>
        <strain evidence="5 6">DSM 20467</strain>
    </source>
</reference>
<organism evidence="5 6">
    <name type="scientific">Pectinatus cerevisiiphilus</name>
    <dbReference type="NCBI Taxonomy" id="86956"/>
    <lineage>
        <taxon>Bacteria</taxon>
        <taxon>Bacillati</taxon>
        <taxon>Bacillota</taxon>
        <taxon>Negativicutes</taxon>
        <taxon>Selenomonadales</taxon>
        <taxon>Selenomonadaceae</taxon>
        <taxon>Pectinatus</taxon>
    </lineage>
</organism>
<feature type="binding site" evidence="3">
    <location>
        <begin position="6"/>
        <end position="11"/>
    </location>
    <ligand>
        <name>substrate</name>
    </ligand>
</feature>
<evidence type="ECO:0000313" key="6">
    <source>
        <dbReference type="Proteomes" id="UP000295188"/>
    </source>
</evidence>
<dbReference type="InterPro" id="IPR013024">
    <property type="entry name" value="GGCT-like"/>
</dbReference>
<dbReference type="AlphaFoldDB" id="A0A4R3K4H3"/>
<dbReference type="PANTHER" id="PTHR12935:SF0">
    <property type="entry name" value="GAMMA-GLUTAMYLCYCLOTRANSFERASE"/>
    <property type="match status" value="1"/>
</dbReference>
<keyword evidence="6" id="KW-1185">Reference proteome</keyword>
<protein>
    <submittedName>
        <fullName evidence="5">Gamma-glutamyl AIG2-like cyclotransferase</fullName>
    </submittedName>
</protein>
<dbReference type="Proteomes" id="UP000295188">
    <property type="component" value="Unassembled WGS sequence"/>
</dbReference>
<evidence type="ECO:0000256" key="1">
    <source>
        <dbReference type="ARBA" id="ARBA00023239"/>
    </source>
</evidence>
<proteinExistence type="predicted"/>
<dbReference type="EMBL" id="SMAA01000014">
    <property type="protein sequence ID" value="TCS77633.1"/>
    <property type="molecule type" value="Genomic_DNA"/>
</dbReference>
<dbReference type="OrthoDB" id="158990at2"/>
<dbReference type="SUPFAM" id="SSF110857">
    <property type="entry name" value="Gamma-glutamyl cyclotransferase-like"/>
    <property type="match status" value="1"/>
</dbReference>
<gene>
    <name evidence="5" type="ORF">EDC37_11434</name>
</gene>
<sequence length="151" mass="17497">MKRKIYVAYGSNMDLAQMAYRCPQAKLLGKGLMKDWQLLFKGSQTGSYATIEQAGNHEVPVLLWEISRSDEARLNVYEGYPKFYYKKTVQVKTENGLVTGMVYIMHEERETGIPSAEYYDVLEQAYKEFGFDLKILQEACRVSHDKSRQNM</sequence>
<dbReference type="GO" id="GO:0016740">
    <property type="term" value="F:transferase activity"/>
    <property type="evidence" value="ECO:0007669"/>
    <property type="project" value="UniProtKB-KW"/>
</dbReference>
<dbReference type="RefSeq" id="WP_132550660.1">
    <property type="nucleotide sequence ID" value="NZ_SMAA01000014.1"/>
</dbReference>
<keyword evidence="1" id="KW-0456">Lyase</keyword>
<comment type="caution">
    <text evidence="5">The sequence shown here is derived from an EMBL/GenBank/DDBJ whole genome shotgun (WGS) entry which is preliminary data.</text>
</comment>
<keyword evidence="5" id="KW-0808">Transferase</keyword>
<dbReference type="InterPro" id="IPR017939">
    <property type="entry name" value="G-Glutamylcylcotransferase"/>
</dbReference>
<feature type="binding site" evidence="3">
    <location>
        <position position="118"/>
    </location>
    <ligand>
        <name>substrate</name>
    </ligand>
</feature>